<reference evidence="4" key="2">
    <citation type="submission" date="2024-04" db="EMBL/GenBank/DDBJ databases">
        <authorList>
            <person name="Chen Y."/>
            <person name="Shah S."/>
            <person name="Dougan E. K."/>
            <person name="Thang M."/>
            <person name="Chan C."/>
        </authorList>
    </citation>
    <scope>NUCLEOTIDE SEQUENCE [LARGE SCALE GENOMIC DNA]</scope>
</reference>
<sequence>MAVVDDDRSLSTTDLARSWESIPELRRRAHKLQLVTFTQENCINRDTVVQNELVVTHTLNHLGTRVGVATLEVHVESFYALMNIPIPRNCITIQAWALRRMISVYNAVTRRPHVPREKGLRRILISQGFDIPLESPPRSGPSSSSLENGGAEGHEPEDMETLEEEEGESESFTDDESVRLELEDDDDESVHLELEDARSGSNFDQ</sequence>
<evidence type="ECO:0000313" key="5">
    <source>
        <dbReference type="Proteomes" id="UP001152797"/>
    </source>
</evidence>
<dbReference type="EMBL" id="CAMXCT010002613">
    <property type="protein sequence ID" value="CAI3999315.1"/>
    <property type="molecule type" value="Genomic_DNA"/>
</dbReference>
<proteinExistence type="predicted"/>
<accession>A0A9P1CX67</accession>
<feature type="compositionally biased region" description="Basic and acidic residues" evidence="1">
    <location>
        <begin position="189"/>
        <end position="198"/>
    </location>
</feature>
<dbReference type="EMBL" id="CAMXCT030001676">
    <property type="protein sequence ID" value="CAL4779462.1"/>
    <property type="molecule type" value="Genomic_DNA"/>
</dbReference>
<evidence type="ECO:0000313" key="2">
    <source>
        <dbReference type="EMBL" id="CAI3992150.1"/>
    </source>
</evidence>
<dbReference type="EMBL" id="CAMXCT030002613">
    <property type="protein sequence ID" value="CAL4786627.1"/>
    <property type="molecule type" value="Genomic_DNA"/>
</dbReference>
<reference evidence="3" key="1">
    <citation type="submission" date="2022-10" db="EMBL/GenBank/DDBJ databases">
        <authorList>
            <person name="Chen Y."/>
            <person name="Dougan E. K."/>
            <person name="Chan C."/>
            <person name="Rhodes N."/>
            <person name="Thang M."/>
        </authorList>
    </citation>
    <scope>NUCLEOTIDE SEQUENCE</scope>
</reference>
<feature type="region of interest" description="Disordered" evidence="1">
    <location>
        <begin position="131"/>
        <end position="205"/>
    </location>
</feature>
<evidence type="ECO:0000256" key="1">
    <source>
        <dbReference type="SAM" id="MobiDB-lite"/>
    </source>
</evidence>
<dbReference type="EMBL" id="CAMXCT020001676">
    <property type="protein sequence ID" value="CAL1145525.1"/>
    <property type="molecule type" value="Genomic_DNA"/>
</dbReference>
<evidence type="ECO:0000313" key="3">
    <source>
        <dbReference type="EMBL" id="CAI3999315.1"/>
    </source>
</evidence>
<dbReference type="EMBL" id="CAMXCT010001676">
    <property type="protein sequence ID" value="CAI3992150.1"/>
    <property type="molecule type" value="Genomic_DNA"/>
</dbReference>
<dbReference type="Proteomes" id="UP001152797">
    <property type="component" value="Unassembled WGS sequence"/>
</dbReference>
<name>A0A9P1CX67_9DINO</name>
<dbReference type="EMBL" id="CAMXCT020002613">
    <property type="protein sequence ID" value="CAL1152690.1"/>
    <property type="molecule type" value="Genomic_DNA"/>
</dbReference>
<keyword evidence="5" id="KW-1185">Reference proteome</keyword>
<organism evidence="3">
    <name type="scientific">Cladocopium goreaui</name>
    <dbReference type="NCBI Taxonomy" id="2562237"/>
    <lineage>
        <taxon>Eukaryota</taxon>
        <taxon>Sar</taxon>
        <taxon>Alveolata</taxon>
        <taxon>Dinophyceae</taxon>
        <taxon>Suessiales</taxon>
        <taxon>Symbiodiniaceae</taxon>
        <taxon>Cladocopium</taxon>
    </lineage>
</organism>
<dbReference type="AlphaFoldDB" id="A0A9P1CX67"/>
<protein>
    <submittedName>
        <fullName evidence="3">Uncharacterized protein</fullName>
    </submittedName>
</protein>
<evidence type="ECO:0000313" key="4">
    <source>
        <dbReference type="EMBL" id="CAL1145525.1"/>
    </source>
</evidence>
<dbReference type="OrthoDB" id="448214at2759"/>
<feature type="compositionally biased region" description="Acidic residues" evidence="1">
    <location>
        <begin position="155"/>
        <end position="175"/>
    </location>
</feature>
<gene>
    <name evidence="2" type="ORF">C1SCF055_LOCUS19001</name>
    <name evidence="3" type="ORF">C1SCF055_LOCUS25533</name>
</gene>
<comment type="caution">
    <text evidence="3">The sequence shown here is derived from an EMBL/GenBank/DDBJ whole genome shotgun (WGS) entry which is preliminary data.</text>
</comment>